<gene>
    <name evidence="3" type="ORF">PIBRA_LOCUS4587</name>
</gene>
<feature type="region of interest" description="Disordered" evidence="1">
    <location>
        <begin position="1201"/>
        <end position="1239"/>
    </location>
</feature>
<feature type="compositionally biased region" description="Low complexity" evidence="1">
    <location>
        <begin position="1214"/>
        <end position="1223"/>
    </location>
</feature>
<evidence type="ECO:0000256" key="2">
    <source>
        <dbReference type="SAM" id="SignalP"/>
    </source>
</evidence>
<feature type="compositionally biased region" description="Pro residues" evidence="1">
    <location>
        <begin position="666"/>
        <end position="693"/>
    </location>
</feature>
<feature type="region of interest" description="Disordered" evidence="1">
    <location>
        <begin position="93"/>
        <end position="121"/>
    </location>
</feature>
<dbReference type="EMBL" id="CALOZG010000005">
    <property type="protein sequence ID" value="CAH4027349.1"/>
    <property type="molecule type" value="Genomic_DNA"/>
</dbReference>
<reference evidence="3" key="1">
    <citation type="submission" date="2022-05" db="EMBL/GenBank/DDBJ databases">
        <authorList>
            <person name="Okamura Y."/>
        </authorList>
    </citation>
    <scope>NUCLEOTIDE SEQUENCE</scope>
</reference>
<proteinExistence type="predicted"/>
<protein>
    <submittedName>
        <fullName evidence="3">Uncharacterized protein</fullName>
    </submittedName>
</protein>
<sequence>MRGGVIGSISFLAFLLFHCSNGQNILLNSQTQDLKEDLGEVKASNEDVTLKSTESDFQNNISDRNDNEISTKPESRILSETDQALFSSLHVTENKEEENLSNQSLKSAQDEENDINAEEKSAYSSAIATTSNSFGSSNSFAQATASSSGGYGSIPPYKNHLPNSASSLAQAYGNSNAQATASSQGNSYYRSTPGFAPPSPSLGLGSSLADFNAQSTGYGRWNPLVSSYLPGESYASGMAQAQSDYESPYGLDFHKPDFSYASATADSSGWGPYGPGTYPDQSYTAEAQAQASISVGFYEPGRDEIVCMRAGGLYSILTLDNRCLICTCSEVLGQLMPVCVGCDSCFALPLPEPEPEPLPVPIPVPPPQPQLSCSPLPDDTPFQNPLNPCQICICAHVFNAIGQPDIQIDCQETPACLPLCEKFPSEILFPHPTESCKICKCVVEILSYGLPEQRILCMPNPECEQSWPEPEPWPIQELWPQGPEPYPYIEPVPHVPELWPIPDTLPPAPEPWPIIEPLPPAPEFWPVPEPLPPPPGPWPIIDTEPWPIPDILPPAPEPWPIIEPLPPAPEPWPVPEPLPRPPAPWPIIETEPWPTPDTPPPESWQIIEPLPPMPEQVPEPWYPAEPWPVIEPLPEPWPSPEFLPWPVPSEPEIWPVPEPLPPAPEPWPIPGQYPPPPEPWPIPEQYPPAPEPWPNQEIQLPEPVPLPEPQPLPWPPVIPDTPLSPLPGPPPHQSCRPYPPNMPFQHPWDDCRVCVCSEFHAIGITNIEVNCYTKPSCCVELPFPEPNPQPLPLPPPIQQTNQTCQYQDIGSEFISPEDVCKVCTCQVFGNYIVPVCRRSRRPEYTVPAFAPGGTFSNAEASANAYFDSYGSGGSSLAQATSNSLYNSASSEATAIAHAQSNVNSNMGGSSAYAESSSNSGNKYPYGINFPGSHDISASAQANTLVNVPNINSYPYYDDNYYATAQSQAAEQAAYSQAMASATQNSFNHLSGQSYGSAEALANSQYGLYGGSPYYSGMPDVSQMQPGSLTTSELYSGLYQNPQTAGTYQAGMSGWDNSVSQQSTITICQLTLTPFGLEHHDIIELAEFGDAQHRGGRWYAYEGNTSGESGSDLKTSNSAHRSSSVSSGSESVSSSLSSEASSIETKEARRATKTWRQCTPCPHDMLKKYINFGIKWICAAYQRARRSFKSECMMRYRNCQDGTNGSSKDGENESLDISPSSTSSSEKKNHPKSSKERRGWRKWHRKCTPCPEDMVKKWKNPSIQWICGAYQRARRTFKSLCMMYYRNCQDGTMFVKIHDNRCANDTGQDQPYNIHFFYDYNVKSRSSKSSDSTLESSISV</sequence>
<feature type="compositionally biased region" description="Basic and acidic residues" evidence="1">
    <location>
        <begin position="1224"/>
        <end position="1236"/>
    </location>
</feature>
<evidence type="ECO:0000313" key="4">
    <source>
        <dbReference type="Proteomes" id="UP001152562"/>
    </source>
</evidence>
<accession>A0A9P0T9X8</accession>
<feature type="region of interest" description="Disordered" evidence="1">
    <location>
        <begin position="1107"/>
        <end position="1148"/>
    </location>
</feature>
<organism evidence="3 4">
    <name type="scientific">Pieris brassicae</name>
    <name type="common">White butterfly</name>
    <name type="synonym">Large white butterfly</name>
    <dbReference type="NCBI Taxonomy" id="7116"/>
    <lineage>
        <taxon>Eukaryota</taxon>
        <taxon>Metazoa</taxon>
        <taxon>Ecdysozoa</taxon>
        <taxon>Arthropoda</taxon>
        <taxon>Hexapoda</taxon>
        <taxon>Insecta</taxon>
        <taxon>Pterygota</taxon>
        <taxon>Neoptera</taxon>
        <taxon>Endopterygota</taxon>
        <taxon>Lepidoptera</taxon>
        <taxon>Glossata</taxon>
        <taxon>Ditrysia</taxon>
        <taxon>Papilionoidea</taxon>
        <taxon>Pieridae</taxon>
        <taxon>Pierinae</taxon>
        <taxon>Pieris</taxon>
    </lineage>
</organism>
<feature type="chain" id="PRO_5040163738" evidence="2">
    <location>
        <begin position="23"/>
        <end position="1339"/>
    </location>
</feature>
<feature type="compositionally biased region" description="Low complexity" evidence="1">
    <location>
        <begin position="1115"/>
        <end position="1141"/>
    </location>
</feature>
<comment type="caution">
    <text evidence="3">The sequence shown here is derived from an EMBL/GenBank/DDBJ whole genome shotgun (WGS) entry which is preliminary data.</text>
</comment>
<evidence type="ECO:0000313" key="3">
    <source>
        <dbReference type="EMBL" id="CAH4027349.1"/>
    </source>
</evidence>
<name>A0A9P0T9X8_PIEBR</name>
<dbReference type="Proteomes" id="UP001152562">
    <property type="component" value="Unassembled WGS sequence"/>
</dbReference>
<feature type="region of interest" description="Disordered" evidence="1">
    <location>
        <begin position="666"/>
        <end position="709"/>
    </location>
</feature>
<keyword evidence="2" id="KW-0732">Signal</keyword>
<evidence type="ECO:0000256" key="1">
    <source>
        <dbReference type="SAM" id="MobiDB-lite"/>
    </source>
</evidence>
<keyword evidence="4" id="KW-1185">Reference proteome</keyword>
<feature type="signal peptide" evidence="2">
    <location>
        <begin position="1"/>
        <end position="22"/>
    </location>
</feature>